<dbReference type="RefSeq" id="XP_013274986.1">
    <property type="nucleotide sequence ID" value="XM_013419532.1"/>
</dbReference>
<evidence type="ECO:0000313" key="16">
    <source>
        <dbReference type="Proteomes" id="UP000053617"/>
    </source>
</evidence>
<feature type="compositionally biased region" description="Basic and acidic residues" evidence="11">
    <location>
        <begin position="99"/>
        <end position="108"/>
    </location>
</feature>
<comment type="similarity">
    <text evidence="10">Belongs to the DEAD box helicase family.</text>
</comment>
<sequence length="804" mass="87835">MSHFYARYVPPSKSVLAANASSIPEKCRRDESTASHEKGRKRLKLSDKPDQGASTIPKLPSGGPDTPAKANVNDVGKGVLDGYRVTEAARNANSSVDIKSSKALEHQDGAAQKNTGESKSRKRNKSEPVPNDIDGETSDGTYDKRRASVLSRFEKARVREQDPIQESDATADQPPPPELHGLEPIPQPEPAETFQEKPTYSVLPYWQETPLNVQPGSTSTFESIGVSGTLLANLKKIGLERAFPVQATVLPLLFDGPAKHDGDLCVSAATGSGKTLTYILPMIADLMKLAGTKLRAVIVVPTRELVKQVRELCEICASGTHLKIATAVGSKSLKDEQEMLVEEGKVYDLERYQKQQRAQVDWSRFSLRSLVQRAKSEDPLKSVGYVTRYRSKADILITTPGRLVDHLQSTSGFTLDDVRWLAVDEADRLLNESYQEWIEVVIPALESRAATMEMDELLRFMKMTPPRRKLIKILLSATMTRDVSKLNEMGLYNPKLVLLGSSDVNESTTELGVKASPGTMVEHRQQEGRDAFHLPPSLEETAIPIPDGSEKPLYLVELLRQYIGLATGSQSGETLGSSSICDSGSDSELSTSPEDDDSSSSDGSSRSGKIPKVQAGFLDQSVRSRQANGARRALVFVRSTAAATRLSRLLVLLSPAFASQISTLTRSTVSSASSRRALSAFRNSKISILIATDRASRGLDVPGLEHVISYDVPNSALTYVHRVGRTARAGRAGHAWTIIEHREAAWFWREIGGKGKNAPGTGGNDFSVQRQAKIKRLNLSIERDALKTKYGKALQQLGEEARGK</sequence>
<keyword evidence="3 10" id="KW-0547">Nucleotide-binding</keyword>
<dbReference type="HOGENOM" id="CLU_003041_15_2_1"/>
<dbReference type="CDD" id="cd17956">
    <property type="entry name" value="DEADc_DDX51"/>
    <property type="match status" value="1"/>
</dbReference>
<organism evidence="15 16">
    <name type="scientific">Rhinocladiella mackenziei CBS 650.93</name>
    <dbReference type="NCBI Taxonomy" id="1442369"/>
    <lineage>
        <taxon>Eukaryota</taxon>
        <taxon>Fungi</taxon>
        <taxon>Dikarya</taxon>
        <taxon>Ascomycota</taxon>
        <taxon>Pezizomycotina</taxon>
        <taxon>Eurotiomycetes</taxon>
        <taxon>Chaetothyriomycetidae</taxon>
        <taxon>Chaetothyriales</taxon>
        <taxon>Herpotrichiellaceae</taxon>
        <taxon>Rhinocladiella</taxon>
    </lineage>
</organism>
<dbReference type="InterPro" id="IPR011545">
    <property type="entry name" value="DEAD/DEAH_box_helicase_dom"/>
</dbReference>
<dbReference type="PROSITE" id="PS51194">
    <property type="entry name" value="HELICASE_CTER"/>
    <property type="match status" value="1"/>
</dbReference>
<dbReference type="SUPFAM" id="SSF52540">
    <property type="entry name" value="P-loop containing nucleoside triphosphate hydrolases"/>
    <property type="match status" value="2"/>
</dbReference>
<dbReference type="InterPro" id="IPR014001">
    <property type="entry name" value="Helicase_ATP-bd"/>
</dbReference>
<keyword evidence="2" id="KW-0698">rRNA processing</keyword>
<dbReference type="GO" id="GO:0016787">
    <property type="term" value="F:hydrolase activity"/>
    <property type="evidence" value="ECO:0007669"/>
    <property type="project" value="UniProtKB-KW"/>
</dbReference>
<evidence type="ECO:0000259" key="13">
    <source>
        <dbReference type="PROSITE" id="PS51194"/>
    </source>
</evidence>
<keyword evidence="4 10" id="KW-0378">Hydrolase</keyword>
<evidence type="ECO:0000256" key="2">
    <source>
        <dbReference type="ARBA" id="ARBA00022552"/>
    </source>
</evidence>
<dbReference type="InterPro" id="IPR027417">
    <property type="entry name" value="P-loop_NTPase"/>
</dbReference>
<dbReference type="InterPro" id="IPR014014">
    <property type="entry name" value="RNA_helicase_DEAD_Q_motif"/>
</dbReference>
<feature type="compositionally biased region" description="Basic and acidic residues" evidence="11">
    <location>
        <begin position="141"/>
        <end position="162"/>
    </location>
</feature>
<dbReference type="Pfam" id="PF00271">
    <property type="entry name" value="Helicase_C"/>
    <property type="match status" value="1"/>
</dbReference>
<dbReference type="AlphaFoldDB" id="A0A0D2JF57"/>
<accession>A0A0D2JF57</accession>
<dbReference type="GO" id="GO:0005524">
    <property type="term" value="F:ATP binding"/>
    <property type="evidence" value="ECO:0007669"/>
    <property type="project" value="UniProtKB-UniRule"/>
</dbReference>
<evidence type="ECO:0000256" key="6">
    <source>
        <dbReference type="ARBA" id="ARBA00022840"/>
    </source>
</evidence>
<evidence type="ECO:0000256" key="11">
    <source>
        <dbReference type="SAM" id="MobiDB-lite"/>
    </source>
</evidence>
<feature type="domain" description="Helicase ATP-binding" evidence="12">
    <location>
        <begin position="255"/>
        <end position="497"/>
    </location>
</feature>
<dbReference type="GeneID" id="25290575"/>
<evidence type="ECO:0000259" key="14">
    <source>
        <dbReference type="PROSITE" id="PS51195"/>
    </source>
</evidence>
<feature type="region of interest" description="Disordered" evidence="11">
    <location>
        <begin position="20"/>
        <end position="75"/>
    </location>
</feature>
<dbReference type="GO" id="GO:0003723">
    <property type="term" value="F:RNA binding"/>
    <property type="evidence" value="ECO:0007669"/>
    <property type="project" value="UniProtKB-UniRule"/>
</dbReference>
<evidence type="ECO:0000256" key="8">
    <source>
        <dbReference type="ARBA" id="ARBA00047984"/>
    </source>
</evidence>
<dbReference type="InterPro" id="IPR001650">
    <property type="entry name" value="Helicase_C-like"/>
</dbReference>
<dbReference type="GO" id="GO:0006364">
    <property type="term" value="P:rRNA processing"/>
    <property type="evidence" value="ECO:0007669"/>
    <property type="project" value="UniProtKB-KW"/>
</dbReference>
<evidence type="ECO:0000256" key="9">
    <source>
        <dbReference type="PROSITE-ProRule" id="PRU00552"/>
    </source>
</evidence>
<dbReference type="SMART" id="SM00490">
    <property type="entry name" value="HELICc"/>
    <property type="match status" value="1"/>
</dbReference>
<dbReference type="GO" id="GO:0003724">
    <property type="term" value="F:RNA helicase activity"/>
    <property type="evidence" value="ECO:0007669"/>
    <property type="project" value="UniProtKB-EC"/>
</dbReference>
<dbReference type="PROSITE" id="PS51195">
    <property type="entry name" value="Q_MOTIF"/>
    <property type="match status" value="1"/>
</dbReference>
<dbReference type="Proteomes" id="UP000053617">
    <property type="component" value="Unassembled WGS sequence"/>
</dbReference>
<feature type="region of interest" description="Disordered" evidence="11">
    <location>
        <begin position="89"/>
        <end position="196"/>
    </location>
</feature>
<dbReference type="Gene3D" id="3.40.50.300">
    <property type="entry name" value="P-loop containing nucleotide triphosphate hydrolases"/>
    <property type="match status" value="2"/>
</dbReference>
<keyword evidence="16" id="KW-1185">Reference proteome</keyword>
<comment type="subcellular location">
    <subcellularLocation>
        <location evidence="1">Nucleus</location>
        <location evidence="1">Nucleolus</location>
    </subcellularLocation>
</comment>
<evidence type="ECO:0000256" key="5">
    <source>
        <dbReference type="ARBA" id="ARBA00022806"/>
    </source>
</evidence>
<feature type="short sequence motif" description="Q motif" evidence="9">
    <location>
        <begin position="219"/>
        <end position="247"/>
    </location>
</feature>
<keyword evidence="7 10" id="KW-0694">RNA-binding</keyword>
<evidence type="ECO:0000256" key="7">
    <source>
        <dbReference type="ARBA" id="ARBA00022884"/>
    </source>
</evidence>
<dbReference type="EC" id="3.6.4.13" evidence="10"/>
<dbReference type="EMBL" id="KN847476">
    <property type="protein sequence ID" value="KIX07850.1"/>
    <property type="molecule type" value="Genomic_DNA"/>
</dbReference>
<feature type="region of interest" description="Disordered" evidence="11">
    <location>
        <begin position="570"/>
        <end position="610"/>
    </location>
</feature>
<evidence type="ECO:0000256" key="4">
    <source>
        <dbReference type="ARBA" id="ARBA00022801"/>
    </source>
</evidence>
<evidence type="ECO:0000313" key="15">
    <source>
        <dbReference type="EMBL" id="KIX07850.1"/>
    </source>
</evidence>
<keyword evidence="5 10" id="KW-0347">Helicase</keyword>
<name>A0A0D2JF57_9EURO</name>
<protein>
    <recommendedName>
        <fullName evidence="10">ATP-dependent RNA helicase</fullName>
        <ecNumber evidence="10">3.6.4.13</ecNumber>
    </recommendedName>
</protein>
<dbReference type="OrthoDB" id="3370at2759"/>
<feature type="domain" description="Helicase C-terminal" evidence="13">
    <location>
        <begin position="617"/>
        <end position="794"/>
    </location>
</feature>
<dbReference type="PANTHER" id="PTHR24031">
    <property type="entry name" value="RNA HELICASE"/>
    <property type="match status" value="1"/>
</dbReference>
<comment type="domain">
    <text evidence="10">The Q motif is unique to and characteristic of the DEAD box family of RNA helicases and controls ATP binding and hydrolysis.</text>
</comment>
<gene>
    <name evidence="15" type="ORF">Z518_02504</name>
</gene>
<dbReference type="GO" id="GO:0005730">
    <property type="term" value="C:nucleolus"/>
    <property type="evidence" value="ECO:0007669"/>
    <property type="project" value="UniProtKB-SubCell"/>
</dbReference>
<feature type="compositionally biased region" description="Low complexity" evidence="11">
    <location>
        <begin position="575"/>
        <end position="592"/>
    </location>
</feature>
<comment type="catalytic activity">
    <reaction evidence="8 10">
        <text>ATP + H2O = ADP + phosphate + H(+)</text>
        <dbReference type="Rhea" id="RHEA:13065"/>
        <dbReference type="ChEBI" id="CHEBI:15377"/>
        <dbReference type="ChEBI" id="CHEBI:15378"/>
        <dbReference type="ChEBI" id="CHEBI:30616"/>
        <dbReference type="ChEBI" id="CHEBI:43474"/>
        <dbReference type="ChEBI" id="CHEBI:456216"/>
        <dbReference type="EC" id="3.6.4.13"/>
    </reaction>
</comment>
<dbReference type="SMART" id="SM00487">
    <property type="entry name" value="DEXDc"/>
    <property type="match status" value="1"/>
</dbReference>
<feature type="compositionally biased region" description="Basic and acidic residues" evidence="11">
    <location>
        <begin position="25"/>
        <end position="37"/>
    </location>
</feature>
<dbReference type="STRING" id="1442369.A0A0D2JF57"/>
<evidence type="ECO:0000256" key="10">
    <source>
        <dbReference type="RuleBase" id="RU365068"/>
    </source>
</evidence>
<dbReference type="PROSITE" id="PS51192">
    <property type="entry name" value="HELICASE_ATP_BIND_1"/>
    <property type="match status" value="1"/>
</dbReference>
<keyword evidence="6 10" id="KW-0067">ATP-binding</keyword>
<reference evidence="15 16" key="1">
    <citation type="submission" date="2015-01" db="EMBL/GenBank/DDBJ databases">
        <title>The Genome Sequence of Rhinocladiella mackenzie CBS 650.93.</title>
        <authorList>
            <consortium name="The Broad Institute Genomics Platform"/>
            <person name="Cuomo C."/>
            <person name="de Hoog S."/>
            <person name="Gorbushina A."/>
            <person name="Stielow B."/>
            <person name="Teixiera M."/>
            <person name="Abouelleil A."/>
            <person name="Chapman S.B."/>
            <person name="Priest M."/>
            <person name="Young S.K."/>
            <person name="Wortman J."/>
            <person name="Nusbaum C."/>
            <person name="Birren B."/>
        </authorList>
    </citation>
    <scope>NUCLEOTIDE SEQUENCE [LARGE SCALE GENOMIC DNA]</scope>
    <source>
        <strain evidence="15 16">CBS 650.93</strain>
    </source>
</reference>
<evidence type="ECO:0000256" key="3">
    <source>
        <dbReference type="ARBA" id="ARBA00022741"/>
    </source>
</evidence>
<proteinExistence type="inferred from homology"/>
<evidence type="ECO:0000259" key="12">
    <source>
        <dbReference type="PROSITE" id="PS51192"/>
    </source>
</evidence>
<dbReference type="VEuPathDB" id="FungiDB:Z518_02504"/>
<dbReference type="Pfam" id="PF00270">
    <property type="entry name" value="DEAD"/>
    <property type="match status" value="2"/>
</dbReference>
<comment type="function">
    <text evidence="10">RNA helicase.</text>
</comment>
<dbReference type="CDD" id="cd18787">
    <property type="entry name" value="SF2_C_DEAD"/>
    <property type="match status" value="1"/>
</dbReference>
<feature type="domain" description="DEAD-box RNA helicase Q" evidence="14">
    <location>
        <begin position="219"/>
        <end position="247"/>
    </location>
</feature>
<evidence type="ECO:0000256" key="1">
    <source>
        <dbReference type="ARBA" id="ARBA00004604"/>
    </source>
</evidence>